<organism evidence="1 2">
    <name type="scientific">Thalassiosira oceanica</name>
    <name type="common">Marine diatom</name>
    <dbReference type="NCBI Taxonomy" id="159749"/>
    <lineage>
        <taxon>Eukaryota</taxon>
        <taxon>Sar</taxon>
        <taxon>Stramenopiles</taxon>
        <taxon>Ochrophyta</taxon>
        <taxon>Bacillariophyta</taxon>
        <taxon>Coscinodiscophyceae</taxon>
        <taxon>Thalassiosirophycidae</taxon>
        <taxon>Thalassiosirales</taxon>
        <taxon>Thalassiosiraceae</taxon>
        <taxon>Thalassiosira</taxon>
    </lineage>
</organism>
<comment type="caution">
    <text evidence="1">The sequence shown here is derived from an EMBL/GenBank/DDBJ whole genome shotgun (WGS) entry which is preliminary data.</text>
</comment>
<feature type="non-terminal residue" evidence="1">
    <location>
        <position position="1"/>
    </location>
</feature>
<accession>K0SLE5</accession>
<dbReference type="Proteomes" id="UP000266841">
    <property type="component" value="Unassembled WGS sequence"/>
</dbReference>
<dbReference type="AlphaFoldDB" id="K0SLE5"/>
<evidence type="ECO:0000313" key="2">
    <source>
        <dbReference type="Proteomes" id="UP000266841"/>
    </source>
</evidence>
<proteinExistence type="predicted"/>
<evidence type="ECO:0000313" key="1">
    <source>
        <dbReference type="EMBL" id="EJK59297.1"/>
    </source>
</evidence>
<name>K0SLE5_THAOC</name>
<keyword evidence="2" id="KW-1185">Reference proteome</keyword>
<reference evidence="1 2" key="1">
    <citation type="journal article" date="2012" name="Genome Biol.">
        <title>Genome and low-iron response of an oceanic diatom adapted to chronic iron limitation.</title>
        <authorList>
            <person name="Lommer M."/>
            <person name="Specht M."/>
            <person name="Roy A.S."/>
            <person name="Kraemer L."/>
            <person name="Andreson R."/>
            <person name="Gutowska M.A."/>
            <person name="Wolf J."/>
            <person name="Bergner S.V."/>
            <person name="Schilhabel M.B."/>
            <person name="Klostermeier U.C."/>
            <person name="Beiko R.G."/>
            <person name="Rosenstiel P."/>
            <person name="Hippler M."/>
            <person name="Laroche J."/>
        </authorList>
    </citation>
    <scope>NUCLEOTIDE SEQUENCE [LARGE SCALE GENOMIC DNA]</scope>
    <source>
        <strain evidence="1 2">CCMP1005</strain>
    </source>
</reference>
<protein>
    <submittedName>
        <fullName evidence="1">Uncharacterized protein</fullName>
    </submittedName>
</protein>
<dbReference type="EMBL" id="AGNL01023159">
    <property type="protein sequence ID" value="EJK59297.1"/>
    <property type="molecule type" value="Genomic_DNA"/>
</dbReference>
<sequence length="143" mass="16071">LACKRIYVSIFALDSAASVSDSGQEGRIDCRQFCYTHYELCNRSRSDRLHSEWRQSQSTQSSSNPSHGQTGLVLIIKVLLTLALGCLRANFLVVLLRGGKILTCLRELALVHTNARLASMRSNLWSMQLRAWQPSDRRETSAC</sequence>
<gene>
    <name evidence="1" type="ORF">THAOC_20500</name>
</gene>